<gene>
    <name evidence="3" type="ORF">KPH14_004439</name>
</gene>
<dbReference type="InterPro" id="IPR027831">
    <property type="entry name" value="DUF4485"/>
</dbReference>
<dbReference type="AlphaFoldDB" id="A0AAD9RYU7"/>
<evidence type="ECO:0000313" key="4">
    <source>
        <dbReference type="Proteomes" id="UP001258017"/>
    </source>
</evidence>
<keyword evidence="1" id="KW-0175">Coiled coil</keyword>
<feature type="coiled-coil region" evidence="1">
    <location>
        <begin position="476"/>
        <end position="503"/>
    </location>
</feature>
<keyword evidence="4" id="KW-1185">Reference proteome</keyword>
<dbReference type="EMBL" id="JAIFRP010000006">
    <property type="protein sequence ID" value="KAK2588444.1"/>
    <property type="molecule type" value="Genomic_DNA"/>
</dbReference>
<reference evidence="3" key="1">
    <citation type="submission" date="2021-08" db="EMBL/GenBank/DDBJ databases">
        <authorList>
            <person name="Misof B."/>
            <person name="Oliver O."/>
            <person name="Podsiadlowski L."/>
            <person name="Donath A."/>
            <person name="Peters R."/>
            <person name="Mayer C."/>
            <person name="Rust J."/>
            <person name="Gunkel S."/>
            <person name="Lesny P."/>
            <person name="Martin S."/>
            <person name="Oeyen J.P."/>
            <person name="Petersen M."/>
            <person name="Panagiotis P."/>
            <person name="Wilbrandt J."/>
            <person name="Tanja T."/>
        </authorList>
    </citation>
    <scope>NUCLEOTIDE SEQUENCE</scope>
    <source>
        <strain evidence="3">GBR_01_08_01A</strain>
        <tissue evidence="3">Thorax + abdomen</tissue>
    </source>
</reference>
<proteinExistence type="predicted"/>
<sequence>MAEGLITEEILDYDFLQFISLAKTYYTQLFDEKDKLLCMQWLVKLCGEKLQGIPHKRNRNIYLSQLLMNMQEKKMGGPFSIPPSDKPLPPARSIFGSQDSDKISLSDLNKGEMPEDFQEVSSDGQTYIAIRSLPHDQGTLAFVGLNINKKPSCPTTTMEEDVWEDQMEHFKQNTETKAFGDITQLYQSLNIPQEKTACKPKHGITFFNTLLRQIDMEITGVKVENNDIIKFLINKLEQDLKKESKMKHLFKLTPAQRNLKLLEILRQKVVVRLQEEKRRILMTEMEKLMETSSVNLKCSTNRTEKTAEFIWELAVTRPLTDNDINKLCDLYPEEVVSTFLDLLVLDRQVILERGKKRQLKMIEDMKFEIQKEIESEKTAYNKSRETYREWNEILSTVEEMLYEAKNEIVESDQPLEPREEILANMIADIKETENLVIEEAHLGEILTEKIVEANMWTFSLKEDDGKNKSWEIKSAIEDMRKQSKIYEMLINKQERRIKQLTEKLCYRQN</sequence>
<accession>A0AAD9RYU7</accession>
<evidence type="ECO:0000259" key="2">
    <source>
        <dbReference type="Pfam" id="PF14846"/>
    </source>
</evidence>
<organism evidence="3 4">
    <name type="scientific">Odynerus spinipes</name>
    <dbReference type="NCBI Taxonomy" id="1348599"/>
    <lineage>
        <taxon>Eukaryota</taxon>
        <taxon>Metazoa</taxon>
        <taxon>Ecdysozoa</taxon>
        <taxon>Arthropoda</taxon>
        <taxon>Hexapoda</taxon>
        <taxon>Insecta</taxon>
        <taxon>Pterygota</taxon>
        <taxon>Neoptera</taxon>
        <taxon>Endopterygota</taxon>
        <taxon>Hymenoptera</taxon>
        <taxon>Apocrita</taxon>
        <taxon>Aculeata</taxon>
        <taxon>Vespoidea</taxon>
        <taxon>Vespidae</taxon>
        <taxon>Eumeninae</taxon>
        <taxon>Odynerus</taxon>
    </lineage>
</organism>
<evidence type="ECO:0000313" key="3">
    <source>
        <dbReference type="EMBL" id="KAK2588444.1"/>
    </source>
</evidence>
<dbReference type="Proteomes" id="UP001258017">
    <property type="component" value="Unassembled WGS sequence"/>
</dbReference>
<feature type="domain" description="DUF4485" evidence="2">
    <location>
        <begin position="11"/>
        <end position="93"/>
    </location>
</feature>
<reference evidence="3" key="2">
    <citation type="journal article" date="2023" name="Commun. Biol.">
        <title>Intrasexual cuticular hydrocarbon dimorphism in a wasp sheds light on hydrocarbon biosynthesis genes in Hymenoptera.</title>
        <authorList>
            <person name="Moris V.C."/>
            <person name="Podsiadlowski L."/>
            <person name="Martin S."/>
            <person name="Oeyen J.P."/>
            <person name="Donath A."/>
            <person name="Petersen M."/>
            <person name="Wilbrandt J."/>
            <person name="Misof B."/>
            <person name="Liedtke D."/>
            <person name="Thamm M."/>
            <person name="Scheiner R."/>
            <person name="Schmitt T."/>
            <person name="Niehuis O."/>
        </authorList>
    </citation>
    <scope>NUCLEOTIDE SEQUENCE</scope>
    <source>
        <strain evidence="3">GBR_01_08_01A</strain>
    </source>
</reference>
<name>A0AAD9RYU7_9HYME</name>
<comment type="caution">
    <text evidence="3">The sequence shown here is derived from an EMBL/GenBank/DDBJ whole genome shotgun (WGS) entry which is preliminary data.</text>
</comment>
<protein>
    <recommendedName>
        <fullName evidence="2">DUF4485 domain-containing protein</fullName>
    </recommendedName>
</protein>
<evidence type="ECO:0000256" key="1">
    <source>
        <dbReference type="SAM" id="Coils"/>
    </source>
</evidence>
<dbReference type="Pfam" id="PF14846">
    <property type="entry name" value="DUF4485"/>
    <property type="match status" value="1"/>
</dbReference>